<evidence type="ECO:0000313" key="2">
    <source>
        <dbReference type="EMBL" id="ATO43941.1"/>
    </source>
</evidence>
<dbReference type="OrthoDB" id="9799122at2"/>
<dbReference type="Proteomes" id="UP000223559">
    <property type="component" value="Chromosome"/>
</dbReference>
<organism evidence="2 3">
    <name type="scientific">Loigolactobacillus coryniformis subsp. torquens DSM 20004 = KCTC 3535</name>
    <dbReference type="NCBI Taxonomy" id="1423822"/>
    <lineage>
        <taxon>Bacteria</taxon>
        <taxon>Bacillati</taxon>
        <taxon>Bacillota</taxon>
        <taxon>Bacilli</taxon>
        <taxon>Lactobacillales</taxon>
        <taxon>Lactobacillaceae</taxon>
        <taxon>Loigolactobacillus</taxon>
    </lineage>
</organism>
<dbReference type="KEGG" id="lcy:LC20004_08440"/>
<dbReference type="PANTHER" id="PTHR13887:SF41">
    <property type="entry name" value="THIOREDOXIN SUPERFAMILY PROTEIN"/>
    <property type="match status" value="1"/>
</dbReference>
<dbReference type="RefSeq" id="WP_029507561.1">
    <property type="nucleotide sequence ID" value="NZ_AEOS01000005.1"/>
</dbReference>
<accession>A0A2D1KPC1</accession>
<dbReference type="PANTHER" id="PTHR13887">
    <property type="entry name" value="GLUTATHIONE S-TRANSFERASE KAPPA"/>
    <property type="match status" value="1"/>
</dbReference>
<dbReference type="Pfam" id="PF01323">
    <property type="entry name" value="DSBA"/>
    <property type="match status" value="1"/>
</dbReference>
<feature type="domain" description="DSBA-like thioredoxin" evidence="1">
    <location>
        <begin position="3"/>
        <end position="208"/>
    </location>
</feature>
<dbReference type="SUPFAM" id="SSF52833">
    <property type="entry name" value="Thioredoxin-like"/>
    <property type="match status" value="1"/>
</dbReference>
<keyword evidence="3" id="KW-1185">Reference proteome</keyword>
<dbReference type="Gene3D" id="3.40.30.10">
    <property type="entry name" value="Glutaredoxin"/>
    <property type="match status" value="1"/>
</dbReference>
<sequence length="216" mass="24434">MEIKYWSDIACPFCYIGSNRMKRAMKELGIYEDTKLELKSFQLDPEAPQKTDEKYINHFTHGVKSLEPQAKQQMASIALMAKADDLAFNIEDAVPTNTLDAHRLIKLAESKGDRVLTEQVITRFYKVYFHDGVSIADHDVLTNAAIEAGLDKDDIVRVLNSDEFRKDVIADELEAQQSGIQAAPFFVLNNKYAISGAQPYETFVSALKQVQEEDNH</sequence>
<dbReference type="AlphaFoldDB" id="A0A2D1KPC1"/>
<gene>
    <name evidence="2" type="ORF">LC20004_08440</name>
</gene>
<dbReference type="InterPro" id="IPR001853">
    <property type="entry name" value="DSBA-like_thioredoxin_dom"/>
</dbReference>
<dbReference type="GO" id="GO:0016491">
    <property type="term" value="F:oxidoreductase activity"/>
    <property type="evidence" value="ECO:0007669"/>
    <property type="project" value="InterPro"/>
</dbReference>
<reference evidence="2 3" key="1">
    <citation type="submission" date="2016-10" db="EMBL/GenBank/DDBJ databases">
        <title>The whole genome sequencing and assembly of L. cotyniformis subsp. torquens DSM 20004 strain.</title>
        <authorList>
            <person name="Park M.-K."/>
            <person name="Lee Y.-J."/>
            <person name="Yi H."/>
            <person name="Bahn Y.-S."/>
            <person name="Kim J.F."/>
            <person name="Lee D.-W."/>
        </authorList>
    </citation>
    <scope>NUCLEOTIDE SEQUENCE [LARGE SCALE GENOMIC DNA]</scope>
    <source>
        <strain evidence="2 3">DSM 20004</strain>
    </source>
</reference>
<dbReference type="InterPro" id="IPR036249">
    <property type="entry name" value="Thioredoxin-like_sf"/>
</dbReference>
<dbReference type="EMBL" id="CP017697">
    <property type="protein sequence ID" value="ATO43941.1"/>
    <property type="molecule type" value="Genomic_DNA"/>
</dbReference>
<dbReference type="CDD" id="cd03024">
    <property type="entry name" value="DsbA_FrnE"/>
    <property type="match status" value="1"/>
</dbReference>
<proteinExistence type="predicted"/>
<evidence type="ECO:0000313" key="3">
    <source>
        <dbReference type="Proteomes" id="UP000223559"/>
    </source>
</evidence>
<name>A0A2D1KPC1_9LACO</name>
<evidence type="ECO:0000259" key="1">
    <source>
        <dbReference type="Pfam" id="PF01323"/>
    </source>
</evidence>
<protein>
    <submittedName>
        <fullName evidence="2">Disulfide bond formation protein DsbA</fullName>
    </submittedName>
</protein>